<dbReference type="InterPro" id="IPR005467">
    <property type="entry name" value="His_kinase_dom"/>
</dbReference>
<dbReference type="SMART" id="SM00091">
    <property type="entry name" value="PAS"/>
    <property type="match status" value="2"/>
</dbReference>
<dbReference type="NCBIfam" id="TIGR00229">
    <property type="entry name" value="sensory_box"/>
    <property type="match status" value="2"/>
</dbReference>
<proteinExistence type="predicted"/>
<dbReference type="Gene3D" id="3.40.50.2300">
    <property type="match status" value="1"/>
</dbReference>
<evidence type="ECO:0000313" key="10">
    <source>
        <dbReference type="Proteomes" id="UP001500547"/>
    </source>
</evidence>
<dbReference type="SUPFAM" id="SSF47384">
    <property type="entry name" value="Homodimeric domain of signal transducing histidine kinase"/>
    <property type="match status" value="1"/>
</dbReference>
<reference evidence="10" key="1">
    <citation type="journal article" date="2019" name="Int. J. Syst. Evol. Microbiol.">
        <title>The Global Catalogue of Microorganisms (GCM) 10K type strain sequencing project: providing services to taxonomists for standard genome sequencing and annotation.</title>
        <authorList>
            <consortium name="The Broad Institute Genomics Platform"/>
            <consortium name="The Broad Institute Genome Sequencing Center for Infectious Disease"/>
            <person name="Wu L."/>
            <person name="Ma J."/>
        </authorList>
    </citation>
    <scope>NUCLEOTIDE SEQUENCE [LARGE SCALE GENOMIC DNA]</scope>
    <source>
        <strain evidence="10">JCM 18715</strain>
    </source>
</reference>
<evidence type="ECO:0000256" key="3">
    <source>
        <dbReference type="ARBA" id="ARBA00022553"/>
    </source>
</evidence>
<keyword evidence="10" id="KW-1185">Reference proteome</keyword>
<dbReference type="PANTHER" id="PTHR45339">
    <property type="entry name" value="HYBRID SIGNAL TRANSDUCTION HISTIDINE KINASE J"/>
    <property type="match status" value="1"/>
</dbReference>
<dbReference type="CDD" id="cd16922">
    <property type="entry name" value="HATPase_EvgS-ArcB-TorS-like"/>
    <property type="match status" value="1"/>
</dbReference>
<evidence type="ECO:0000313" key="9">
    <source>
        <dbReference type="EMBL" id="GAA5163643.1"/>
    </source>
</evidence>
<dbReference type="CDD" id="cd17546">
    <property type="entry name" value="REC_hyHK_CKI1_RcsC-like"/>
    <property type="match status" value="1"/>
</dbReference>
<dbReference type="InterPro" id="IPR035965">
    <property type="entry name" value="PAS-like_dom_sf"/>
</dbReference>
<dbReference type="Pfam" id="PF00072">
    <property type="entry name" value="Response_reg"/>
    <property type="match status" value="1"/>
</dbReference>
<keyword evidence="4" id="KW-0902">Two-component regulatory system</keyword>
<dbReference type="InterPro" id="IPR036890">
    <property type="entry name" value="HATPase_C_sf"/>
</dbReference>
<dbReference type="CDD" id="cd00130">
    <property type="entry name" value="PAS"/>
    <property type="match status" value="2"/>
</dbReference>
<dbReference type="PRINTS" id="PR00344">
    <property type="entry name" value="BCTRLSENSOR"/>
</dbReference>
<dbReference type="Pfam" id="PF13426">
    <property type="entry name" value="PAS_9"/>
    <property type="match status" value="1"/>
</dbReference>
<evidence type="ECO:0000256" key="1">
    <source>
        <dbReference type="ARBA" id="ARBA00000085"/>
    </source>
</evidence>
<feature type="modified residue" description="4-aspartylphosphate" evidence="5">
    <location>
        <position position="563"/>
    </location>
</feature>
<dbReference type="CDD" id="cd00082">
    <property type="entry name" value="HisKA"/>
    <property type="match status" value="1"/>
</dbReference>
<evidence type="ECO:0000256" key="5">
    <source>
        <dbReference type="PROSITE-ProRule" id="PRU00169"/>
    </source>
</evidence>
<dbReference type="PANTHER" id="PTHR45339:SF1">
    <property type="entry name" value="HYBRID SIGNAL TRANSDUCTION HISTIDINE KINASE J"/>
    <property type="match status" value="1"/>
</dbReference>
<dbReference type="RefSeq" id="WP_345532391.1">
    <property type="nucleotide sequence ID" value="NZ_BAABLD010000008.1"/>
</dbReference>
<dbReference type="Proteomes" id="UP001500547">
    <property type="component" value="Unassembled WGS sequence"/>
</dbReference>
<keyword evidence="3 5" id="KW-0597">Phosphoprotein</keyword>
<dbReference type="EC" id="2.7.13.3" evidence="2"/>
<dbReference type="Pfam" id="PF02518">
    <property type="entry name" value="HATPase_c"/>
    <property type="match status" value="1"/>
</dbReference>
<dbReference type="InterPro" id="IPR036097">
    <property type="entry name" value="HisK_dim/P_sf"/>
</dbReference>
<accession>A0ABP9QKU5</accession>
<evidence type="ECO:0000259" key="7">
    <source>
        <dbReference type="PROSITE" id="PS50110"/>
    </source>
</evidence>
<dbReference type="PROSITE" id="PS50109">
    <property type="entry name" value="HIS_KIN"/>
    <property type="match status" value="1"/>
</dbReference>
<dbReference type="Gene3D" id="3.30.565.10">
    <property type="entry name" value="Histidine kinase-like ATPase, C-terminal domain"/>
    <property type="match status" value="1"/>
</dbReference>
<dbReference type="SUPFAM" id="SSF55874">
    <property type="entry name" value="ATPase domain of HSP90 chaperone/DNA topoisomerase II/histidine kinase"/>
    <property type="match status" value="1"/>
</dbReference>
<evidence type="ECO:0000259" key="6">
    <source>
        <dbReference type="PROSITE" id="PS50109"/>
    </source>
</evidence>
<dbReference type="InterPro" id="IPR003594">
    <property type="entry name" value="HATPase_dom"/>
</dbReference>
<protein>
    <recommendedName>
        <fullName evidence="2">histidine kinase</fullName>
        <ecNumber evidence="2">2.7.13.3</ecNumber>
    </recommendedName>
</protein>
<dbReference type="SUPFAM" id="SSF55785">
    <property type="entry name" value="PYP-like sensor domain (PAS domain)"/>
    <property type="match status" value="2"/>
</dbReference>
<dbReference type="PROSITE" id="PS50110">
    <property type="entry name" value="RESPONSE_REGULATORY"/>
    <property type="match status" value="1"/>
</dbReference>
<dbReference type="SUPFAM" id="SSF52172">
    <property type="entry name" value="CheY-like"/>
    <property type="match status" value="1"/>
</dbReference>
<comment type="caution">
    <text evidence="9">The sequence shown here is derived from an EMBL/GenBank/DDBJ whole genome shotgun (WGS) entry which is preliminary data.</text>
</comment>
<name>A0ABP9QKU5_9RHOO</name>
<gene>
    <name evidence="9" type="ORF">GCM10025770_16190</name>
</gene>
<dbReference type="InterPro" id="IPR003661">
    <property type="entry name" value="HisK_dim/P_dom"/>
</dbReference>
<feature type="domain" description="Response regulatory" evidence="7">
    <location>
        <begin position="513"/>
        <end position="628"/>
    </location>
</feature>
<evidence type="ECO:0000259" key="8">
    <source>
        <dbReference type="PROSITE" id="PS50112"/>
    </source>
</evidence>
<organism evidence="9 10">
    <name type="scientific">Viridibacterium curvum</name>
    <dbReference type="NCBI Taxonomy" id="1101404"/>
    <lineage>
        <taxon>Bacteria</taxon>
        <taxon>Pseudomonadati</taxon>
        <taxon>Pseudomonadota</taxon>
        <taxon>Betaproteobacteria</taxon>
        <taxon>Rhodocyclales</taxon>
        <taxon>Rhodocyclaceae</taxon>
        <taxon>Viridibacterium</taxon>
    </lineage>
</organism>
<dbReference type="SMART" id="SM00388">
    <property type="entry name" value="HisKA"/>
    <property type="match status" value="1"/>
</dbReference>
<feature type="domain" description="Histidine kinase" evidence="6">
    <location>
        <begin position="269"/>
        <end position="490"/>
    </location>
</feature>
<comment type="catalytic activity">
    <reaction evidence="1">
        <text>ATP + protein L-histidine = ADP + protein N-phospho-L-histidine.</text>
        <dbReference type="EC" id="2.7.13.3"/>
    </reaction>
</comment>
<dbReference type="Pfam" id="PF00512">
    <property type="entry name" value="HisKA"/>
    <property type="match status" value="1"/>
</dbReference>
<dbReference type="Pfam" id="PF12860">
    <property type="entry name" value="PAS_7"/>
    <property type="match status" value="1"/>
</dbReference>
<dbReference type="SMART" id="SM00387">
    <property type="entry name" value="HATPase_c"/>
    <property type="match status" value="1"/>
</dbReference>
<evidence type="ECO:0000256" key="4">
    <source>
        <dbReference type="ARBA" id="ARBA00023012"/>
    </source>
</evidence>
<feature type="domain" description="PAS" evidence="8">
    <location>
        <begin position="125"/>
        <end position="159"/>
    </location>
</feature>
<sequence>MQHPESVLLSQSQEILLLVDAQTLAIVEVSAATIQQLGYTRDELIGRSITEIECALSDVFFWEEVRAGGGSDITDAEGLYQRADGSTLVARKSVHRCRGDAAGWLVVRAENVEDEVEAEEELAHMASQLRATLEATADGILVLDREGRITNMNRRFAQLWHLPHELLERHDDTRLFAHILGQLESPEDCQAMRAPLMGDAEDETFDTAPLRDGRVFECKTRPAMHATQIIGRVLSVTDITEKFRAEQALIAARDAANAASHAKGEFLAMMSHEIRTPMNGIIGMAQLLQMSELPEEQREYVDTMRNSGEALLQIINDILDYSKIEARKLQLESTCFDLPALLEDLRKLFSVRLHENGPRFSVTIDADVPARLVGDPVRMRQLLVNLIGNAFKFTEQGEIAVTIRQIAADTEASLLRFAVRDTGIGIPADKLEHIFTPFEQADMSTTRRYGGTGLGLSICRMLSEMMGGQIGVDSQVGEGSEFWFTARLLRDAGNMPKVAAAVRTDGRLGSDTQVLIVEDNPVNLLVLTNLVRKLGGSSILSAADGCEALERCAAQSFDIIFMDTRMPVMDGLEATRSLRSEGNDTYIVGVSADAMSEDRERALGCGMNDYVAKPVSIDALRNAIQRWSETRNAAA</sequence>
<dbReference type="SMART" id="SM00448">
    <property type="entry name" value="REC"/>
    <property type="match status" value="1"/>
</dbReference>
<dbReference type="Gene3D" id="3.30.450.20">
    <property type="entry name" value="PAS domain"/>
    <property type="match status" value="2"/>
</dbReference>
<feature type="domain" description="PAS" evidence="8">
    <location>
        <begin position="8"/>
        <end position="52"/>
    </location>
</feature>
<dbReference type="PROSITE" id="PS50112">
    <property type="entry name" value="PAS"/>
    <property type="match status" value="2"/>
</dbReference>
<dbReference type="InterPro" id="IPR001789">
    <property type="entry name" value="Sig_transdc_resp-reg_receiver"/>
</dbReference>
<dbReference type="InterPro" id="IPR000014">
    <property type="entry name" value="PAS"/>
</dbReference>
<evidence type="ECO:0000256" key="2">
    <source>
        <dbReference type="ARBA" id="ARBA00012438"/>
    </source>
</evidence>
<dbReference type="Gene3D" id="1.10.287.130">
    <property type="match status" value="1"/>
</dbReference>
<dbReference type="InterPro" id="IPR004358">
    <property type="entry name" value="Sig_transdc_His_kin-like_C"/>
</dbReference>
<dbReference type="InterPro" id="IPR011006">
    <property type="entry name" value="CheY-like_superfamily"/>
</dbReference>
<dbReference type="EMBL" id="BAABLD010000008">
    <property type="protein sequence ID" value="GAA5163643.1"/>
    <property type="molecule type" value="Genomic_DNA"/>
</dbReference>